<dbReference type="GO" id="GO:0005886">
    <property type="term" value="C:plasma membrane"/>
    <property type="evidence" value="ECO:0007669"/>
    <property type="project" value="UniProtKB-SubCell"/>
</dbReference>
<reference evidence="10 11" key="1">
    <citation type="submission" date="2017-01" db="EMBL/GenBank/DDBJ databases">
        <authorList>
            <person name="Mah S.A."/>
            <person name="Swanson W.J."/>
            <person name="Moy G.W."/>
            <person name="Vacquier V.D."/>
        </authorList>
    </citation>
    <scope>NUCLEOTIDE SEQUENCE [LARGE SCALE GENOMIC DNA]</scope>
    <source>
        <strain evidence="10 11">DCY110</strain>
    </source>
</reference>
<keyword evidence="4" id="KW-1003">Cell membrane</keyword>
<evidence type="ECO:0000256" key="1">
    <source>
        <dbReference type="ARBA" id="ARBA00004651"/>
    </source>
</evidence>
<dbReference type="InterPro" id="IPR035906">
    <property type="entry name" value="MetI-like_sf"/>
</dbReference>
<keyword evidence="11" id="KW-1185">Reference proteome</keyword>
<keyword evidence="5 8" id="KW-0812">Transmembrane</keyword>
<dbReference type="STRING" id="1842727.RD110_00320"/>
<sequence length="289" mass="31346">MNTAATLKGPPVTGYSLGFATPLAVFFVLFFLAPLLLLIAISFYTTPDLTAFGTDQYVKIATDGFTLPVLFDTLWLGLQTTILCLLLGYALAWSYVRSPAALQKVLMLIIIMPLLTSVVVRTFAWVVILGRQGIVNNLLAQFGWIEEPLKLLYTRYGLIVALANVQLPLMALPLITALQKLDPNLEDASSALGASAFRTFFKITLPLTLPGILAGCLLTFAASITAFISQSLIGGGQMLFMPMYIYQQASSLQNWPFAAAISLVFLVAVMLCVTIFNLLGRLSRGHIAA</sequence>
<dbReference type="Proteomes" id="UP000186609">
    <property type="component" value="Chromosome"/>
</dbReference>
<evidence type="ECO:0000256" key="4">
    <source>
        <dbReference type="ARBA" id="ARBA00022475"/>
    </source>
</evidence>
<dbReference type="Gene3D" id="1.10.3720.10">
    <property type="entry name" value="MetI-like"/>
    <property type="match status" value="1"/>
</dbReference>
<feature type="transmembrane region" description="Helical" evidence="8">
    <location>
        <begin position="207"/>
        <end position="235"/>
    </location>
</feature>
<feature type="transmembrane region" description="Helical" evidence="8">
    <location>
        <begin position="105"/>
        <end position="128"/>
    </location>
</feature>
<feature type="transmembrane region" description="Helical" evidence="8">
    <location>
        <begin position="156"/>
        <end position="175"/>
    </location>
</feature>
<organism evidence="10 11">
    <name type="scientific">Rhodoferax koreensis</name>
    <dbReference type="NCBI Taxonomy" id="1842727"/>
    <lineage>
        <taxon>Bacteria</taxon>
        <taxon>Pseudomonadati</taxon>
        <taxon>Pseudomonadota</taxon>
        <taxon>Betaproteobacteria</taxon>
        <taxon>Burkholderiales</taxon>
        <taxon>Comamonadaceae</taxon>
        <taxon>Rhodoferax</taxon>
    </lineage>
</organism>
<evidence type="ECO:0000259" key="9">
    <source>
        <dbReference type="PROSITE" id="PS50928"/>
    </source>
</evidence>
<dbReference type="AlphaFoldDB" id="A0A1P8JQ37"/>
<name>A0A1P8JQ37_9BURK</name>
<feature type="transmembrane region" description="Helical" evidence="8">
    <location>
        <begin position="255"/>
        <end position="279"/>
    </location>
</feature>
<keyword evidence="3 8" id="KW-0813">Transport</keyword>
<evidence type="ECO:0000313" key="11">
    <source>
        <dbReference type="Proteomes" id="UP000186609"/>
    </source>
</evidence>
<dbReference type="KEGG" id="rhy:RD110_00320"/>
<evidence type="ECO:0000313" key="10">
    <source>
        <dbReference type="EMBL" id="APW35851.1"/>
    </source>
</evidence>
<evidence type="ECO:0000256" key="2">
    <source>
        <dbReference type="ARBA" id="ARBA00007069"/>
    </source>
</evidence>
<dbReference type="Pfam" id="PF00528">
    <property type="entry name" value="BPD_transp_1"/>
    <property type="match status" value="1"/>
</dbReference>
<evidence type="ECO:0000256" key="6">
    <source>
        <dbReference type="ARBA" id="ARBA00022989"/>
    </source>
</evidence>
<dbReference type="InterPro" id="IPR000515">
    <property type="entry name" value="MetI-like"/>
</dbReference>
<dbReference type="OrthoDB" id="9808619at2"/>
<keyword evidence="6 8" id="KW-1133">Transmembrane helix</keyword>
<dbReference type="PANTHER" id="PTHR42929:SF5">
    <property type="entry name" value="ABC TRANSPORTER PERMEASE PROTEIN"/>
    <property type="match status" value="1"/>
</dbReference>
<evidence type="ECO:0000256" key="3">
    <source>
        <dbReference type="ARBA" id="ARBA00022448"/>
    </source>
</evidence>
<dbReference type="RefSeq" id="WP_076195632.1">
    <property type="nucleotide sequence ID" value="NZ_CP019236.1"/>
</dbReference>
<accession>A0A1P8JQ37</accession>
<dbReference type="SUPFAM" id="SSF161098">
    <property type="entry name" value="MetI-like"/>
    <property type="match status" value="1"/>
</dbReference>
<evidence type="ECO:0000256" key="8">
    <source>
        <dbReference type="RuleBase" id="RU363032"/>
    </source>
</evidence>
<protein>
    <submittedName>
        <fullName evidence="10">ABC transporter permease</fullName>
    </submittedName>
</protein>
<feature type="domain" description="ABC transmembrane type-1" evidence="9">
    <location>
        <begin position="70"/>
        <end position="276"/>
    </location>
</feature>
<evidence type="ECO:0000256" key="7">
    <source>
        <dbReference type="ARBA" id="ARBA00023136"/>
    </source>
</evidence>
<dbReference type="CDD" id="cd06261">
    <property type="entry name" value="TM_PBP2"/>
    <property type="match status" value="1"/>
</dbReference>
<dbReference type="GO" id="GO:0055085">
    <property type="term" value="P:transmembrane transport"/>
    <property type="evidence" value="ECO:0007669"/>
    <property type="project" value="InterPro"/>
</dbReference>
<dbReference type="EMBL" id="CP019236">
    <property type="protein sequence ID" value="APW35851.1"/>
    <property type="molecule type" value="Genomic_DNA"/>
</dbReference>
<evidence type="ECO:0000256" key="5">
    <source>
        <dbReference type="ARBA" id="ARBA00022692"/>
    </source>
</evidence>
<keyword evidence="7 8" id="KW-0472">Membrane</keyword>
<dbReference type="PROSITE" id="PS50928">
    <property type="entry name" value="ABC_TM1"/>
    <property type="match status" value="1"/>
</dbReference>
<feature type="transmembrane region" description="Helical" evidence="8">
    <location>
        <begin position="74"/>
        <end position="93"/>
    </location>
</feature>
<feature type="transmembrane region" description="Helical" evidence="8">
    <location>
        <begin position="12"/>
        <end position="44"/>
    </location>
</feature>
<comment type="similarity">
    <text evidence="2">Belongs to the binding-protein-dependent transport system permease family. CysTW subfamily.</text>
</comment>
<gene>
    <name evidence="10" type="ORF">RD110_00320</name>
</gene>
<dbReference type="PANTHER" id="PTHR42929">
    <property type="entry name" value="INNER MEMBRANE ABC TRANSPORTER PERMEASE PROTEIN YDCU-RELATED-RELATED"/>
    <property type="match status" value="1"/>
</dbReference>
<proteinExistence type="inferred from homology"/>
<comment type="subcellular location">
    <subcellularLocation>
        <location evidence="1 8">Cell membrane</location>
        <topology evidence="1 8">Multi-pass membrane protein</topology>
    </subcellularLocation>
</comment>